<feature type="domain" description="C2 DOCK-type" evidence="2">
    <location>
        <begin position="1"/>
        <end position="65"/>
    </location>
</feature>
<evidence type="ECO:0000313" key="4">
    <source>
        <dbReference type="Proteomes" id="UP000559256"/>
    </source>
</evidence>
<dbReference type="EMBL" id="JAACJM010000235">
    <property type="protein sequence ID" value="KAF5335872.1"/>
    <property type="molecule type" value="Genomic_DNA"/>
</dbReference>
<organism evidence="3 4">
    <name type="scientific">Tetrapyrgos nigripes</name>
    <dbReference type="NCBI Taxonomy" id="182062"/>
    <lineage>
        <taxon>Eukaryota</taxon>
        <taxon>Fungi</taxon>
        <taxon>Dikarya</taxon>
        <taxon>Basidiomycota</taxon>
        <taxon>Agaricomycotina</taxon>
        <taxon>Agaricomycetes</taxon>
        <taxon>Agaricomycetidae</taxon>
        <taxon>Agaricales</taxon>
        <taxon>Marasmiineae</taxon>
        <taxon>Marasmiaceae</taxon>
        <taxon>Tetrapyrgos</taxon>
    </lineage>
</organism>
<accession>A0A8H5C8C9</accession>
<name>A0A8H5C8C9_9AGAR</name>
<evidence type="ECO:0000256" key="1">
    <source>
        <dbReference type="PROSITE-ProRule" id="PRU00983"/>
    </source>
</evidence>
<dbReference type="PROSITE" id="PS51650">
    <property type="entry name" value="C2_DOCK"/>
    <property type="match status" value="1"/>
</dbReference>
<dbReference type="InterPro" id="IPR027007">
    <property type="entry name" value="C2_DOCK-type_domain"/>
</dbReference>
<gene>
    <name evidence="3" type="ORF">D9758_017236</name>
</gene>
<comment type="caution">
    <text evidence="3">The sequence shown here is derived from an EMBL/GenBank/DDBJ whole genome shotgun (WGS) entry which is preliminary data.</text>
</comment>
<evidence type="ECO:0000259" key="2">
    <source>
        <dbReference type="PROSITE" id="PS51650"/>
    </source>
</evidence>
<keyword evidence="4" id="KW-1185">Reference proteome</keyword>
<proteinExistence type="inferred from homology"/>
<comment type="similarity">
    <text evidence="1">Belongs to the DOCK family.</text>
</comment>
<dbReference type="Proteomes" id="UP000559256">
    <property type="component" value="Unassembled WGS sequence"/>
</dbReference>
<protein>
    <recommendedName>
        <fullName evidence="2">C2 DOCK-type domain-containing protein</fullName>
    </recommendedName>
</protein>
<reference evidence="3 4" key="1">
    <citation type="journal article" date="2020" name="ISME J.">
        <title>Uncovering the hidden diversity of litter-decomposition mechanisms in mushroom-forming fungi.</title>
        <authorList>
            <person name="Floudas D."/>
            <person name="Bentzer J."/>
            <person name="Ahren D."/>
            <person name="Johansson T."/>
            <person name="Persson P."/>
            <person name="Tunlid A."/>
        </authorList>
    </citation>
    <scope>NUCLEOTIDE SEQUENCE [LARGE SCALE GENOMIC DNA]</scope>
    <source>
        <strain evidence="3 4">CBS 291.85</strain>
    </source>
</reference>
<dbReference type="AlphaFoldDB" id="A0A8H5C8C9"/>
<sequence length="65" mass="7276">MGHIPLQPPEKDHDLIRDSTHSLIVYIQMKSASDQAERKLSTASEYIPGKVTNALDQVDWALSTQ</sequence>
<evidence type="ECO:0000313" key="3">
    <source>
        <dbReference type="EMBL" id="KAF5335872.1"/>
    </source>
</evidence>